<dbReference type="SUPFAM" id="SSF102462">
    <property type="entry name" value="Peptidyl-tRNA hydrolase II"/>
    <property type="match status" value="1"/>
</dbReference>
<dbReference type="CDD" id="cd02429">
    <property type="entry name" value="PTH2_like"/>
    <property type="match status" value="1"/>
</dbReference>
<accession>A0A9P0HWZ8</accession>
<dbReference type="AlphaFoldDB" id="A0A9P0HWZ8"/>
<organism evidence="4 5">
    <name type="scientific">Spodoptera littoralis</name>
    <name type="common">Egyptian cotton leafworm</name>
    <dbReference type="NCBI Taxonomy" id="7109"/>
    <lineage>
        <taxon>Eukaryota</taxon>
        <taxon>Metazoa</taxon>
        <taxon>Ecdysozoa</taxon>
        <taxon>Arthropoda</taxon>
        <taxon>Hexapoda</taxon>
        <taxon>Insecta</taxon>
        <taxon>Pterygota</taxon>
        <taxon>Neoptera</taxon>
        <taxon>Endopterygota</taxon>
        <taxon>Lepidoptera</taxon>
        <taxon>Glossata</taxon>
        <taxon>Ditrysia</taxon>
        <taxon>Noctuoidea</taxon>
        <taxon>Noctuidae</taxon>
        <taxon>Amphipyrinae</taxon>
        <taxon>Spodoptera</taxon>
    </lineage>
</organism>
<dbReference type="Pfam" id="PF01981">
    <property type="entry name" value="PTH2"/>
    <property type="match status" value="1"/>
</dbReference>
<reference evidence="4" key="1">
    <citation type="submission" date="2022-02" db="EMBL/GenBank/DDBJ databases">
        <authorList>
            <person name="King R."/>
        </authorList>
    </citation>
    <scope>NUCLEOTIDE SEQUENCE</scope>
</reference>
<evidence type="ECO:0000256" key="3">
    <source>
        <dbReference type="ARBA" id="ARBA00048707"/>
    </source>
</evidence>
<proteinExistence type="predicted"/>
<dbReference type="EC" id="3.1.1.29" evidence="1"/>
<dbReference type="GO" id="GO:0004045">
    <property type="term" value="F:peptidyl-tRNA hydrolase activity"/>
    <property type="evidence" value="ECO:0007669"/>
    <property type="project" value="UniProtKB-EC"/>
</dbReference>
<sequence>MSNTIVQYILLRTDLLKELGWSIGSVVAQACHASTAVLHLYKDDETTIKYLDDMDNMHKVVLEVPNQESLLKVSEKLKENFVSHKLWIEQPENIPTCIALKPYPKDEVKKAALIAYHQAISLFVRVKKDPNQCMQSADRQVHETDLTPRASL</sequence>
<dbReference type="EMBL" id="LR824542">
    <property type="protein sequence ID" value="CAH1635743.1"/>
    <property type="molecule type" value="Genomic_DNA"/>
</dbReference>
<dbReference type="InterPro" id="IPR023476">
    <property type="entry name" value="Pep_tRNA_hydro_II_dom_sf"/>
</dbReference>
<evidence type="ECO:0000313" key="5">
    <source>
        <dbReference type="Proteomes" id="UP001153321"/>
    </source>
</evidence>
<dbReference type="Gene3D" id="3.40.1490.10">
    <property type="entry name" value="Bit1"/>
    <property type="match status" value="1"/>
</dbReference>
<evidence type="ECO:0000313" key="4">
    <source>
        <dbReference type="EMBL" id="CAH1635743.1"/>
    </source>
</evidence>
<comment type="catalytic activity">
    <reaction evidence="3">
        <text>an N-acyl-L-alpha-aminoacyl-tRNA + H2O = an N-acyl-L-amino acid + a tRNA + H(+)</text>
        <dbReference type="Rhea" id="RHEA:54448"/>
        <dbReference type="Rhea" id="RHEA-COMP:10123"/>
        <dbReference type="Rhea" id="RHEA-COMP:13883"/>
        <dbReference type="ChEBI" id="CHEBI:15377"/>
        <dbReference type="ChEBI" id="CHEBI:15378"/>
        <dbReference type="ChEBI" id="CHEBI:59874"/>
        <dbReference type="ChEBI" id="CHEBI:78442"/>
        <dbReference type="ChEBI" id="CHEBI:138191"/>
        <dbReference type="EC" id="3.1.1.29"/>
    </reaction>
</comment>
<keyword evidence="2" id="KW-0378">Hydrolase</keyword>
<evidence type="ECO:0000256" key="2">
    <source>
        <dbReference type="ARBA" id="ARBA00022801"/>
    </source>
</evidence>
<keyword evidence="5" id="KW-1185">Reference proteome</keyword>
<protein>
    <recommendedName>
        <fullName evidence="1">peptidyl-tRNA hydrolase</fullName>
        <ecNumber evidence="1">3.1.1.29</ecNumber>
    </recommendedName>
</protein>
<dbReference type="Proteomes" id="UP001153321">
    <property type="component" value="Chromosome 11"/>
</dbReference>
<evidence type="ECO:0000256" key="1">
    <source>
        <dbReference type="ARBA" id="ARBA00013260"/>
    </source>
</evidence>
<name>A0A9P0HWZ8_SPOLI</name>
<dbReference type="InterPro" id="IPR042237">
    <property type="entry name" value="PTRHD1"/>
</dbReference>
<dbReference type="InterPro" id="IPR002833">
    <property type="entry name" value="PTH2"/>
</dbReference>
<gene>
    <name evidence="4" type="ORF">SPLIT_LOCUS1105</name>
</gene>
<dbReference type="PANTHER" id="PTHR46194:SF1">
    <property type="entry name" value="PEPTIDYL-TRNA HYDROLASE PTRHD1-RELATED"/>
    <property type="match status" value="1"/>
</dbReference>
<dbReference type="PANTHER" id="PTHR46194">
    <property type="entry name" value="PEPTIDYL-TRNA HYDROLASE PTRHD1-RELATED"/>
    <property type="match status" value="1"/>
</dbReference>